<reference evidence="2" key="1">
    <citation type="submission" date="2022-11" db="EMBL/GenBank/DDBJ databases">
        <title>Genome Sequence of Cubamyces cubensis.</title>
        <authorList>
            <person name="Buettner E."/>
        </authorList>
    </citation>
    <scope>NUCLEOTIDE SEQUENCE</scope>
    <source>
        <strain evidence="2">MPL-01</strain>
    </source>
</reference>
<dbReference type="EMBL" id="JAPEVG010000287">
    <property type="protein sequence ID" value="KAJ8469492.1"/>
    <property type="molecule type" value="Genomic_DNA"/>
</dbReference>
<dbReference type="AlphaFoldDB" id="A0AAD7X859"/>
<feature type="region of interest" description="Disordered" evidence="1">
    <location>
        <begin position="76"/>
        <end position="138"/>
    </location>
</feature>
<comment type="caution">
    <text evidence="2">The sequence shown here is derived from an EMBL/GenBank/DDBJ whole genome shotgun (WGS) entry which is preliminary data.</text>
</comment>
<organism evidence="2 3">
    <name type="scientific">Trametes cubensis</name>
    <dbReference type="NCBI Taxonomy" id="1111947"/>
    <lineage>
        <taxon>Eukaryota</taxon>
        <taxon>Fungi</taxon>
        <taxon>Dikarya</taxon>
        <taxon>Basidiomycota</taxon>
        <taxon>Agaricomycotina</taxon>
        <taxon>Agaricomycetes</taxon>
        <taxon>Polyporales</taxon>
        <taxon>Polyporaceae</taxon>
        <taxon>Trametes</taxon>
    </lineage>
</organism>
<evidence type="ECO:0000313" key="3">
    <source>
        <dbReference type="Proteomes" id="UP001215151"/>
    </source>
</evidence>
<proteinExistence type="predicted"/>
<name>A0AAD7X859_9APHY</name>
<evidence type="ECO:0000313" key="2">
    <source>
        <dbReference type="EMBL" id="KAJ8469492.1"/>
    </source>
</evidence>
<dbReference type="Proteomes" id="UP001215151">
    <property type="component" value="Unassembled WGS sequence"/>
</dbReference>
<accession>A0AAD7X859</accession>
<evidence type="ECO:0000256" key="1">
    <source>
        <dbReference type="SAM" id="MobiDB-lite"/>
    </source>
</evidence>
<protein>
    <submittedName>
        <fullName evidence="2">Uncharacterized protein</fullName>
    </submittedName>
</protein>
<keyword evidence="3" id="KW-1185">Reference proteome</keyword>
<feature type="compositionally biased region" description="Polar residues" evidence="1">
    <location>
        <begin position="124"/>
        <end position="134"/>
    </location>
</feature>
<gene>
    <name evidence="2" type="ORF">ONZ51_g8948</name>
</gene>
<sequence length="342" mass="36504">MNMASAIAEMISGVLPPPEELALTLSTVAIQYTNASDPRYRDFGNKLFAEMLAFVNVESVIKRTAAEAEKPLDATQELGLDYPPPSHDKPSVLSPSAFDGRTQISSQLPTPPASSMPTPIGPSLMQTPGSTPTSRAAGKPVPAFMRVLDERDIVSPGKKTVKCRWPNCTAVMPAKLMAKHCRGHIDTTGGETSQVQCLWKGCATGTVQLRNFDRHILNSHNDVGLVTCSVCGDQKRSDSYKTYHGGARFCTRPRKAKAVAALAAQNAPVASSSSAVAPLSGPGHPSSMLRTAHNMALQPFAPTVSSHIGPIRSASTARRDRQAHQGTPYSLESRPCWGILPP</sequence>